<reference evidence="1 2" key="1">
    <citation type="journal article" date="2019" name="Sci. Rep.">
        <title>Orb-weaving spider Araneus ventricosus genome elucidates the spidroin gene catalogue.</title>
        <authorList>
            <person name="Kono N."/>
            <person name="Nakamura H."/>
            <person name="Ohtoshi R."/>
            <person name="Moran D.A.P."/>
            <person name="Shinohara A."/>
            <person name="Yoshida Y."/>
            <person name="Fujiwara M."/>
            <person name="Mori M."/>
            <person name="Tomita M."/>
            <person name="Arakawa K."/>
        </authorList>
    </citation>
    <scope>NUCLEOTIDE SEQUENCE [LARGE SCALE GENOMIC DNA]</scope>
</reference>
<keyword evidence="2" id="KW-1185">Reference proteome</keyword>
<evidence type="ECO:0000313" key="1">
    <source>
        <dbReference type="EMBL" id="GBO10361.1"/>
    </source>
</evidence>
<comment type="caution">
    <text evidence="1">The sequence shown here is derived from an EMBL/GenBank/DDBJ whole genome shotgun (WGS) entry which is preliminary data.</text>
</comment>
<sequence length="108" mass="11887">MGGKNQWMEWSTDEMSALERALSCSRPDFSSLTATPTHFPSPTLPTHTGDLSPASKNHISFLWPSIPIKTNLVGISISQSVCTSFHRVFTLTNGFGILCSKKFGVEQR</sequence>
<evidence type="ECO:0000313" key="2">
    <source>
        <dbReference type="Proteomes" id="UP000499080"/>
    </source>
</evidence>
<dbReference type="EMBL" id="BGPR01035504">
    <property type="protein sequence ID" value="GBO10361.1"/>
    <property type="molecule type" value="Genomic_DNA"/>
</dbReference>
<name>A0A4Y2UEC2_ARAVE</name>
<proteinExistence type="predicted"/>
<dbReference type="AlphaFoldDB" id="A0A4Y2UEC2"/>
<dbReference type="Proteomes" id="UP000499080">
    <property type="component" value="Unassembled WGS sequence"/>
</dbReference>
<accession>A0A4Y2UEC2</accession>
<organism evidence="1 2">
    <name type="scientific">Araneus ventricosus</name>
    <name type="common">Orbweaver spider</name>
    <name type="synonym">Epeira ventricosa</name>
    <dbReference type="NCBI Taxonomy" id="182803"/>
    <lineage>
        <taxon>Eukaryota</taxon>
        <taxon>Metazoa</taxon>
        <taxon>Ecdysozoa</taxon>
        <taxon>Arthropoda</taxon>
        <taxon>Chelicerata</taxon>
        <taxon>Arachnida</taxon>
        <taxon>Araneae</taxon>
        <taxon>Araneomorphae</taxon>
        <taxon>Entelegynae</taxon>
        <taxon>Araneoidea</taxon>
        <taxon>Araneidae</taxon>
        <taxon>Araneus</taxon>
    </lineage>
</organism>
<protein>
    <submittedName>
        <fullName evidence="1">Uncharacterized protein</fullName>
    </submittedName>
</protein>
<gene>
    <name evidence="1" type="ORF">AVEN_109933_1</name>
</gene>